<evidence type="ECO:0000256" key="20">
    <source>
        <dbReference type="ARBA" id="ARBA00034003"/>
    </source>
</evidence>
<evidence type="ECO:0000313" key="23">
    <source>
        <dbReference type="EMBL" id="MET3650489.1"/>
    </source>
</evidence>
<evidence type="ECO:0000256" key="3">
    <source>
        <dbReference type="ARBA" id="ARBA00022598"/>
    </source>
</evidence>
<feature type="compositionally biased region" description="Basic and acidic residues" evidence="21">
    <location>
        <begin position="517"/>
        <end position="530"/>
    </location>
</feature>
<dbReference type="Gene3D" id="3.30.470.30">
    <property type="entry name" value="DNA ligase/mRNA capping enzyme"/>
    <property type="match status" value="1"/>
</dbReference>
<evidence type="ECO:0000256" key="21">
    <source>
        <dbReference type="SAM" id="MobiDB-lite"/>
    </source>
</evidence>
<keyword evidence="16" id="KW-0234">DNA repair</keyword>
<keyword evidence="6" id="KW-0540">Nuclease</keyword>
<evidence type="ECO:0000313" key="24">
    <source>
        <dbReference type="Proteomes" id="UP001549184"/>
    </source>
</evidence>
<gene>
    <name evidence="23" type="ORF">ABIC75_000191</name>
</gene>
<comment type="caution">
    <text evidence="23">The sequence shown here is derived from an EMBL/GenBank/DDBJ whole genome shotgun (WGS) entry which is preliminary data.</text>
</comment>
<evidence type="ECO:0000256" key="2">
    <source>
        <dbReference type="ARBA" id="ARBA00012727"/>
    </source>
</evidence>
<evidence type="ECO:0000256" key="12">
    <source>
        <dbReference type="ARBA" id="ARBA00022840"/>
    </source>
</evidence>
<evidence type="ECO:0000256" key="8">
    <source>
        <dbReference type="ARBA" id="ARBA00022741"/>
    </source>
</evidence>
<dbReference type="NCBIfam" id="TIGR02777">
    <property type="entry name" value="LigD_PE_dom"/>
    <property type="match status" value="1"/>
</dbReference>
<evidence type="ECO:0000256" key="4">
    <source>
        <dbReference type="ARBA" id="ARBA00022679"/>
    </source>
</evidence>
<dbReference type="InterPro" id="IPR012309">
    <property type="entry name" value="DNA_ligase_ATP-dep_C"/>
</dbReference>
<keyword evidence="15" id="KW-0233">DNA recombination</keyword>
<evidence type="ECO:0000256" key="18">
    <source>
        <dbReference type="ARBA" id="ARBA00023268"/>
    </source>
</evidence>
<dbReference type="NCBIfam" id="TIGR02779">
    <property type="entry name" value="NHEJ_ligase_lig"/>
    <property type="match status" value="1"/>
</dbReference>
<dbReference type="InterPro" id="IPR012340">
    <property type="entry name" value="NA-bd_OB-fold"/>
</dbReference>
<dbReference type="Gene3D" id="2.40.50.140">
    <property type="entry name" value="Nucleic acid-binding proteins"/>
    <property type="match status" value="1"/>
</dbReference>
<keyword evidence="3 23" id="KW-0436">Ligase</keyword>
<dbReference type="RefSeq" id="WP_354011987.1">
    <property type="nucleotide sequence ID" value="NZ_JBEPMU010000001.1"/>
</dbReference>
<keyword evidence="24" id="KW-1185">Reference proteome</keyword>
<dbReference type="NCBIfam" id="TIGR02778">
    <property type="entry name" value="ligD_pol"/>
    <property type="match status" value="1"/>
</dbReference>
<dbReference type="InterPro" id="IPR014143">
    <property type="entry name" value="NHEJ_ligase_prk"/>
</dbReference>
<dbReference type="InterPro" id="IPR033651">
    <property type="entry name" value="PaeLigD_Pol-like"/>
</dbReference>
<dbReference type="Gene3D" id="3.90.920.10">
    <property type="entry name" value="DNA primase, PRIM domain"/>
    <property type="match status" value="1"/>
</dbReference>
<organism evidence="23 24">
    <name type="scientific">Dyella japonica</name>
    <dbReference type="NCBI Taxonomy" id="231455"/>
    <lineage>
        <taxon>Bacteria</taxon>
        <taxon>Pseudomonadati</taxon>
        <taxon>Pseudomonadota</taxon>
        <taxon>Gammaproteobacteria</taxon>
        <taxon>Lysobacterales</taxon>
        <taxon>Rhodanobacteraceae</taxon>
        <taxon>Dyella</taxon>
    </lineage>
</organism>
<keyword evidence="4" id="KW-0808">Transferase</keyword>
<dbReference type="Proteomes" id="UP001549184">
    <property type="component" value="Unassembled WGS sequence"/>
</dbReference>
<dbReference type="Pfam" id="PF04679">
    <property type="entry name" value="DNA_ligase_A_C"/>
    <property type="match status" value="1"/>
</dbReference>
<dbReference type="EMBL" id="JBEPMU010000001">
    <property type="protein sequence ID" value="MET3650489.1"/>
    <property type="molecule type" value="Genomic_DNA"/>
</dbReference>
<feature type="region of interest" description="Disordered" evidence="21">
    <location>
        <begin position="517"/>
        <end position="547"/>
    </location>
</feature>
<keyword evidence="10" id="KW-0378">Hydrolase</keyword>
<protein>
    <recommendedName>
        <fullName evidence="2">DNA ligase (ATP)</fullName>
        <ecNumber evidence="2">6.5.1.1</ecNumber>
    </recommendedName>
    <alternativeName>
        <fullName evidence="19">NHEJ DNA polymerase</fullName>
    </alternativeName>
</protein>
<keyword evidence="9" id="KW-0227">DNA damage</keyword>
<reference evidence="23 24" key="1">
    <citation type="submission" date="2024-06" db="EMBL/GenBank/DDBJ databases">
        <title>Sorghum-associated microbial communities from plants grown in Nebraska, USA.</title>
        <authorList>
            <person name="Schachtman D."/>
        </authorList>
    </citation>
    <scope>NUCLEOTIDE SEQUENCE [LARGE SCALE GENOMIC DNA]</scope>
    <source>
        <strain evidence="23 24">1073</strain>
    </source>
</reference>
<dbReference type="CDD" id="cd07906">
    <property type="entry name" value="Adenylation_DNA_ligase_LigD_LigC"/>
    <property type="match status" value="1"/>
</dbReference>
<feature type="domain" description="ATP-dependent DNA ligase family profile" evidence="22">
    <location>
        <begin position="308"/>
        <end position="430"/>
    </location>
</feature>
<evidence type="ECO:0000256" key="10">
    <source>
        <dbReference type="ARBA" id="ARBA00022801"/>
    </source>
</evidence>
<dbReference type="InterPro" id="IPR014144">
    <property type="entry name" value="LigD_PE_domain"/>
</dbReference>
<keyword evidence="13" id="KW-0239">DNA-directed DNA polymerase</keyword>
<dbReference type="CDD" id="cd07971">
    <property type="entry name" value="OBF_DNA_ligase_LigD"/>
    <property type="match status" value="1"/>
</dbReference>
<keyword evidence="18" id="KW-0511">Multifunctional enzyme</keyword>
<dbReference type="Pfam" id="PF21686">
    <property type="entry name" value="LigD_Prim-Pol"/>
    <property type="match status" value="1"/>
</dbReference>
<keyword evidence="5" id="KW-0548">Nucleotidyltransferase</keyword>
<comment type="catalytic activity">
    <reaction evidence="20">
        <text>ATP + (deoxyribonucleotide)n-3'-hydroxyl + 5'-phospho-(deoxyribonucleotide)m = (deoxyribonucleotide)n+m + AMP + diphosphate.</text>
        <dbReference type="EC" id="6.5.1.1"/>
    </reaction>
</comment>
<evidence type="ECO:0000259" key="22">
    <source>
        <dbReference type="PROSITE" id="PS50160"/>
    </source>
</evidence>
<dbReference type="InterPro" id="IPR052171">
    <property type="entry name" value="NHEJ_LigD"/>
</dbReference>
<dbReference type="Gene3D" id="3.30.1490.70">
    <property type="match status" value="1"/>
</dbReference>
<dbReference type="Pfam" id="PF13298">
    <property type="entry name" value="LigD_N"/>
    <property type="match status" value="1"/>
</dbReference>
<evidence type="ECO:0000256" key="5">
    <source>
        <dbReference type="ARBA" id="ARBA00022695"/>
    </source>
</evidence>
<dbReference type="GO" id="GO:0003910">
    <property type="term" value="F:DNA ligase (ATP) activity"/>
    <property type="evidence" value="ECO:0007669"/>
    <property type="project" value="UniProtKB-EC"/>
</dbReference>
<dbReference type="SUPFAM" id="SSF50249">
    <property type="entry name" value="Nucleic acid-binding proteins"/>
    <property type="match status" value="1"/>
</dbReference>
<name>A0ABV2JNR9_9GAMM</name>
<comment type="cofactor">
    <cofactor evidence="1">
        <name>Mn(2+)</name>
        <dbReference type="ChEBI" id="CHEBI:29035"/>
    </cofactor>
</comment>
<evidence type="ECO:0000256" key="15">
    <source>
        <dbReference type="ARBA" id="ARBA00023172"/>
    </source>
</evidence>
<evidence type="ECO:0000256" key="9">
    <source>
        <dbReference type="ARBA" id="ARBA00022763"/>
    </source>
</evidence>
<keyword evidence="11" id="KW-0269">Exonuclease</keyword>
<evidence type="ECO:0000256" key="13">
    <source>
        <dbReference type="ARBA" id="ARBA00022932"/>
    </source>
</evidence>
<evidence type="ECO:0000256" key="6">
    <source>
        <dbReference type="ARBA" id="ARBA00022722"/>
    </source>
</evidence>
<dbReference type="NCBIfam" id="TIGR02776">
    <property type="entry name" value="NHEJ_ligase_prk"/>
    <property type="match status" value="1"/>
</dbReference>
<dbReference type="SUPFAM" id="SSF56091">
    <property type="entry name" value="DNA ligase/mRNA capping enzyme, catalytic domain"/>
    <property type="match status" value="1"/>
</dbReference>
<evidence type="ECO:0000256" key="1">
    <source>
        <dbReference type="ARBA" id="ARBA00001936"/>
    </source>
</evidence>
<proteinExistence type="predicted"/>
<dbReference type="InterPro" id="IPR014145">
    <property type="entry name" value="LigD_pol_dom"/>
</dbReference>
<dbReference type="EC" id="6.5.1.1" evidence="2"/>
<sequence length="837" mass="92332">MALREYRRKRDFSQTSEPAPSTRAVGKRPIFVVQLHHARRRHFDFRLQVGKVLRSWAVPKGPSFDPSVKRLAVEVEDHPLSYADFEGDIPAGNYGAGHVDCFDRGIWSTDGDAAAQLRKGHLEFVLHGKRLHGRWHLVRSHRKEKQPAWFLIKAQDEYAGNGEADDLLGDAAAPPSKRKVPAKKAAAPAKSMVAAKGKAPSLRGISERRKESIHAGFFSPALTQLRDRLPEGDDWLHEIKWDGYRILTAVADGEVRCWSRNALEWSGRIPGIVDAVRSLGLRSARLDGELVVMEGGRSDFAALQKTLSGERRGELTYMLFDVIHVNGEAIDQAPLLERKALLKALVGRAKAAHAKLLGYSEHVVGHGDEMLAMVMKSNLEGVVSKRTTSPYHAGRSGDWLKIKRLESDEFAVVGYTQGKGSRQGFGSLLLGRPAAAGGWDYAGRVGSGFTDSQLKQIGKALDGAKGGAQPTVHADTVDPLLRQARWIKPRAVVEVYYRGMGGNGLLRQPSLKTWREDKSVASLRDADRASRSAKSRPKRANEPPSVRGITITHPEREVYPGITKLQVAQYYDAVMDWFLPGVRGRPLSILRCPEGTQSACFFQKHPMAGMKHVEQVMLKEGSGAKRAYLCPTDGASIIELVQFGVIEFHPWGAMAASPDKADRIVFDLDPADDVPWERVVSAARTTRRLLERLGLASFVRTTGGKGLHVVVPLRPAAAWTEVETFAKAFAMSMAQAQPEEFVAVSAKARRRGRIFIDYLRNGRGATSVASYSLRARDGAPVAMPLRWEELGKLAGGAAFDLRSTVARLKRLRRDPWSEMASMKQSLAHAMRVISQHS</sequence>
<dbReference type="CDD" id="cd04862">
    <property type="entry name" value="PaeLigD_Pol_like"/>
    <property type="match status" value="1"/>
</dbReference>
<evidence type="ECO:0000256" key="17">
    <source>
        <dbReference type="ARBA" id="ARBA00023211"/>
    </source>
</evidence>
<dbReference type="PROSITE" id="PS50160">
    <property type="entry name" value="DNA_LIGASE_A3"/>
    <property type="match status" value="1"/>
</dbReference>
<dbReference type="InterPro" id="IPR012310">
    <property type="entry name" value="DNA_ligase_ATP-dep_cent"/>
</dbReference>
<dbReference type="PANTHER" id="PTHR42705">
    <property type="entry name" value="BIFUNCTIONAL NON-HOMOLOGOUS END JOINING PROTEIN LIGD"/>
    <property type="match status" value="1"/>
</dbReference>
<feature type="region of interest" description="Disordered" evidence="21">
    <location>
        <begin position="1"/>
        <end position="23"/>
    </location>
</feature>
<dbReference type="InterPro" id="IPR014146">
    <property type="entry name" value="LigD_ligase_dom"/>
</dbReference>
<keyword evidence="8" id="KW-0547">Nucleotide-binding</keyword>
<evidence type="ECO:0000256" key="7">
    <source>
        <dbReference type="ARBA" id="ARBA00022723"/>
    </source>
</evidence>
<dbReference type="PANTHER" id="PTHR42705:SF2">
    <property type="entry name" value="BIFUNCTIONAL NON-HOMOLOGOUS END JOINING PROTEIN LIGD"/>
    <property type="match status" value="1"/>
</dbReference>
<evidence type="ECO:0000256" key="14">
    <source>
        <dbReference type="ARBA" id="ARBA00023125"/>
    </source>
</evidence>
<evidence type="ECO:0000256" key="19">
    <source>
        <dbReference type="ARBA" id="ARBA00029943"/>
    </source>
</evidence>
<keyword evidence="14" id="KW-0238">DNA-binding</keyword>
<feature type="compositionally biased region" description="Basic residues" evidence="21">
    <location>
        <begin position="1"/>
        <end position="10"/>
    </location>
</feature>
<keyword evidence="17" id="KW-0464">Manganese</keyword>
<keyword evidence="7" id="KW-0479">Metal-binding</keyword>
<accession>A0ABV2JNR9</accession>
<evidence type="ECO:0000256" key="11">
    <source>
        <dbReference type="ARBA" id="ARBA00022839"/>
    </source>
</evidence>
<evidence type="ECO:0000256" key="16">
    <source>
        <dbReference type="ARBA" id="ARBA00023204"/>
    </source>
</evidence>
<dbReference type="Pfam" id="PF01068">
    <property type="entry name" value="DNA_ligase_A_M"/>
    <property type="match status" value="1"/>
</dbReference>
<keyword evidence="12" id="KW-0067">ATP-binding</keyword>